<keyword evidence="8" id="KW-0547">Nucleotide-binding</keyword>
<evidence type="ECO:0000256" key="9">
    <source>
        <dbReference type="SAM" id="Phobius"/>
    </source>
</evidence>
<dbReference type="Proteomes" id="UP001519289">
    <property type="component" value="Unassembled WGS sequence"/>
</dbReference>
<dbReference type="InterPro" id="IPR041569">
    <property type="entry name" value="AAA_lid_3"/>
</dbReference>
<keyword evidence="4" id="KW-0479">Metal-binding</keyword>
<comment type="similarity">
    <text evidence="2">In the C-terminal section; belongs to the peptidase M41 family.</text>
</comment>
<feature type="domain" description="AAA+ ATPase" evidence="10">
    <location>
        <begin position="101"/>
        <end position="246"/>
    </location>
</feature>
<evidence type="ECO:0000259" key="10">
    <source>
        <dbReference type="SMART" id="SM00382"/>
    </source>
</evidence>
<evidence type="ECO:0000256" key="1">
    <source>
        <dbReference type="ARBA" id="ARBA00001947"/>
    </source>
</evidence>
<evidence type="ECO:0000256" key="6">
    <source>
        <dbReference type="ARBA" id="ARBA00022833"/>
    </source>
</evidence>
<dbReference type="InterPro" id="IPR037219">
    <property type="entry name" value="Peptidase_M41-like"/>
</dbReference>
<evidence type="ECO:0000256" key="7">
    <source>
        <dbReference type="ARBA" id="ARBA00023049"/>
    </source>
</evidence>
<reference evidence="11 12" key="1">
    <citation type="submission" date="2021-03" db="EMBL/GenBank/DDBJ databases">
        <title>Genomic Encyclopedia of Type Strains, Phase IV (KMG-IV): sequencing the most valuable type-strain genomes for metagenomic binning, comparative biology and taxonomic classification.</title>
        <authorList>
            <person name="Goeker M."/>
        </authorList>
    </citation>
    <scope>NUCLEOTIDE SEQUENCE [LARGE SCALE GENOMIC DNA]</scope>
    <source>
        <strain evidence="11 12">DSM 27138</strain>
    </source>
</reference>
<dbReference type="InterPro" id="IPR027417">
    <property type="entry name" value="P-loop_NTPase"/>
</dbReference>
<keyword evidence="9" id="KW-1133">Transmembrane helix</keyword>
<keyword evidence="9" id="KW-0472">Membrane</keyword>
<keyword evidence="8" id="KW-0067">ATP-binding</keyword>
<dbReference type="EMBL" id="JAGGLG010000001">
    <property type="protein sequence ID" value="MBP2016895.1"/>
    <property type="molecule type" value="Genomic_DNA"/>
</dbReference>
<dbReference type="Gene3D" id="1.10.8.60">
    <property type="match status" value="1"/>
</dbReference>
<accession>A0ABS4JMX8</accession>
<dbReference type="Pfam" id="PF00004">
    <property type="entry name" value="AAA"/>
    <property type="match status" value="1"/>
</dbReference>
<dbReference type="SMART" id="SM00382">
    <property type="entry name" value="AAA"/>
    <property type="match status" value="1"/>
</dbReference>
<dbReference type="InterPro" id="IPR003959">
    <property type="entry name" value="ATPase_AAA_core"/>
</dbReference>
<gene>
    <name evidence="11" type="ORF">J2Z79_000268</name>
</gene>
<dbReference type="InterPro" id="IPR000642">
    <property type="entry name" value="Peptidase_M41"/>
</dbReference>
<sequence length="509" mass="55345">MRNFPVKEVALGVSAALLAYLAVSGVNVLPVLFLGGLVLLLYQTGSLRNPSAARVAAATAVTVPDVRFEDIGGQSGAKKELQEAIEFIRNREQIARMGIRPLKGILLTGPPGTGKTLLAKAAAHHTDSVFLAASGSEFVEMYAGVGAQRVRDLFRRARETARKERKGSAIIFIDEIEVLGARRGSHSSHMEYDQTLNQLLTEMDGIAVDEEVQVLVMGATNRVDMMDPALLRPGRFDRTVSVDLPDKEARLAILQLHTRQKPLGADVDLEAIARQTFGFSGAHLESLANEAAILALREGLDEVRQRHFVEAVDKVMLGEKIDRKPTQEEKRRVAVHEAGHALVGEWVEPGSVATVTITPRGQAMGYVRTGPTDDRYLYTRPMLEGRIRVALAGFLAEELVFGEASTGASNDFEQATRLARHIVHAGLSPLGIVDAQHSGGELESAVVRQIIADQREQVTWFLAERRPVLEQVADTLVDVEVIDGDRIRQILADAPPLPPIHGPALPESA</sequence>
<evidence type="ECO:0000256" key="8">
    <source>
        <dbReference type="RuleBase" id="RU003651"/>
    </source>
</evidence>
<evidence type="ECO:0000313" key="11">
    <source>
        <dbReference type="EMBL" id="MBP2016895.1"/>
    </source>
</evidence>
<evidence type="ECO:0000256" key="4">
    <source>
        <dbReference type="ARBA" id="ARBA00022723"/>
    </source>
</evidence>
<dbReference type="PANTHER" id="PTHR23076:SF97">
    <property type="entry name" value="ATP-DEPENDENT ZINC METALLOPROTEASE YME1L1"/>
    <property type="match status" value="1"/>
</dbReference>
<keyword evidence="7" id="KW-0482">Metalloprotease</keyword>
<comment type="cofactor">
    <cofactor evidence="1">
        <name>Zn(2+)</name>
        <dbReference type="ChEBI" id="CHEBI:29105"/>
    </cofactor>
</comment>
<keyword evidence="9" id="KW-0812">Transmembrane</keyword>
<feature type="transmembrane region" description="Helical" evidence="9">
    <location>
        <begin position="9"/>
        <end position="42"/>
    </location>
</feature>
<dbReference type="Pfam" id="PF17862">
    <property type="entry name" value="AAA_lid_3"/>
    <property type="match status" value="1"/>
</dbReference>
<proteinExistence type="inferred from homology"/>
<evidence type="ECO:0000256" key="2">
    <source>
        <dbReference type="ARBA" id="ARBA00010044"/>
    </source>
</evidence>
<keyword evidence="6" id="KW-0862">Zinc</keyword>
<organism evidence="11 12">
    <name type="scientific">Symbiobacterium terraclitae</name>
    <dbReference type="NCBI Taxonomy" id="557451"/>
    <lineage>
        <taxon>Bacteria</taxon>
        <taxon>Bacillati</taxon>
        <taxon>Bacillota</taxon>
        <taxon>Clostridia</taxon>
        <taxon>Eubacteriales</taxon>
        <taxon>Symbiobacteriaceae</taxon>
        <taxon>Symbiobacterium</taxon>
    </lineage>
</organism>
<dbReference type="Pfam" id="PF01434">
    <property type="entry name" value="Peptidase_M41"/>
    <property type="match status" value="1"/>
</dbReference>
<dbReference type="GO" id="GO:0016787">
    <property type="term" value="F:hydrolase activity"/>
    <property type="evidence" value="ECO:0007669"/>
    <property type="project" value="UniProtKB-KW"/>
</dbReference>
<dbReference type="PANTHER" id="PTHR23076">
    <property type="entry name" value="METALLOPROTEASE M41 FTSH"/>
    <property type="match status" value="1"/>
</dbReference>
<keyword evidence="12" id="KW-1185">Reference proteome</keyword>
<protein>
    <submittedName>
        <fullName evidence="11">Vesicle-fusing ATPase</fullName>
        <ecNumber evidence="11">3.6.4.6</ecNumber>
    </submittedName>
</protein>
<evidence type="ECO:0000313" key="12">
    <source>
        <dbReference type="Proteomes" id="UP001519289"/>
    </source>
</evidence>
<evidence type="ECO:0000256" key="5">
    <source>
        <dbReference type="ARBA" id="ARBA00022801"/>
    </source>
</evidence>
<dbReference type="Gene3D" id="3.40.50.300">
    <property type="entry name" value="P-loop containing nucleotide triphosphate hydrolases"/>
    <property type="match status" value="1"/>
</dbReference>
<keyword evidence="5 11" id="KW-0378">Hydrolase</keyword>
<dbReference type="PROSITE" id="PS00674">
    <property type="entry name" value="AAA"/>
    <property type="match status" value="1"/>
</dbReference>
<dbReference type="SUPFAM" id="SSF140990">
    <property type="entry name" value="FtsH protease domain-like"/>
    <property type="match status" value="1"/>
</dbReference>
<comment type="similarity">
    <text evidence="8">Belongs to the AAA ATPase family.</text>
</comment>
<dbReference type="InterPro" id="IPR003593">
    <property type="entry name" value="AAA+_ATPase"/>
</dbReference>
<dbReference type="RefSeq" id="WP_342589392.1">
    <property type="nucleotide sequence ID" value="NZ_JAGGLG010000001.1"/>
</dbReference>
<name>A0ABS4JMX8_9FIRM</name>
<keyword evidence="3" id="KW-0645">Protease</keyword>
<comment type="caution">
    <text evidence="11">The sequence shown here is derived from an EMBL/GenBank/DDBJ whole genome shotgun (WGS) entry which is preliminary data.</text>
</comment>
<dbReference type="Gene3D" id="1.20.58.760">
    <property type="entry name" value="Peptidase M41"/>
    <property type="match status" value="1"/>
</dbReference>
<dbReference type="EC" id="3.6.4.6" evidence="11"/>
<dbReference type="SUPFAM" id="SSF52540">
    <property type="entry name" value="P-loop containing nucleoside triphosphate hydrolases"/>
    <property type="match status" value="1"/>
</dbReference>
<evidence type="ECO:0000256" key="3">
    <source>
        <dbReference type="ARBA" id="ARBA00022670"/>
    </source>
</evidence>
<dbReference type="InterPro" id="IPR003960">
    <property type="entry name" value="ATPase_AAA_CS"/>
</dbReference>